<dbReference type="Pfam" id="PF03861">
    <property type="entry name" value="ANTAR"/>
    <property type="match status" value="1"/>
</dbReference>
<keyword evidence="1" id="KW-0378">Hydrolase</keyword>
<evidence type="ECO:0000313" key="5">
    <source>
        <dbReference type="Proteomes" id="UP000619788"/>
    </source>
</evidence>
<dbReference type="InterPro" id="IPR036457">
    <property type="entry name" value="PPM-type-like_dom_sf"/>
</dbReference>
<dbReference type="Pfam" id="PF07228">
    <property type="entry name" value="SpoIIE"/>
    <property type="match status" value="1"/>
</dbReference>
<dbReference type="InterPro" id="IPR036388">
    <property type="entry name" value="WH-like_DNA-bd_sf"/>
</dbReference>
<reference evidence="4 5" key="1">
    <citation type="submission" date="2021-01" db="EMBL/GenBank/DDBJ databases">
        <title>Whole genome shotgun sequence of Planobispora siamensis NBRC 107568.</title>
        <authorList>
            <person name="Komaki H."/>
            <person name="Tamura T."/>
        </authorList>
    </citation>
    <scope>NUCLEOTIDE SEQUENCE [LARGE SCALE GENOMIC DNA]</scope>
    <source>
        <strain evidence="4 5">NBRC 107568</strain>
    </source>
</reference>
<dbReference type="Gene3D" id="2.10.70.100">
    <property type="match status" value="1"/>
</dbReference>
<gene>
    <name evidence="4" type="ORF">Psi01_68880</name>
</gene>
<sequence length="653" mass="69560">MDPVQDYRDRLADLNAQVDQARPAPEVVLGRACGLLAGQTGCRISEAHAYLTRLASAQHRSVYELAAELLTAVEGQATGPVSSISSAVQAAAPGTGVAAAKVPMTGSAPVAEEWVGVVQQLLGALAEPHMLLLPHYGDGGRVEDYIVAAASPGVVDLSGRRGAQLVGRRVSELYPAVVDGSIWQAWSQTLSDGRPREVGPIAYTSAAERASAEAMLTVKMWPVGSGLFNSWIRHDEETRLAERLAHTERLGNLGWGEWDLVTGQIIWSPELYRIYERDPADGPLPRHDSEALTVAEDLPVVQQATETFGRGQPVDITYRIRLGERIKHIRAIIDAARDGNGQPIKIYGIIQDVTAREISRVKFDEVERQLREHQHRLAAEHRLAIQLQQIVLPVPQQPIDLPGLRAAVRYLPAEQASRVGGDWYHAAPAGDGTVLLAVGDVAGHGLQAAAAMAQLRHAMAAICLTTTNDPGRLLGHLNRLLCTGTVASAPGGDRLPVTATAVVARYEPATGRLVWAQAGHPAPLLARDGSTVQLEPPEGPLLGAFATAAYPTATVRLHPGDLLLLYTDGLIENRRHSLEEGLAPVLTALNRITAAPAPQPLADLLGRLHRANPDDDTCVLAARVLSATAPASAPATVSSTATATVSGQEDRDE</sequence>
<dbReference type="SMART" id="SM00331">
    <property type="entry name" value="PP2C_SIG"/>
    <property type="match status" value="1"/>
</dbReference>
<evidence type="ECO:0000256" key="2">
    <source>
        <dbReference type="SAM" id="MobiDB-lite"/>
    </source>
</evidence>
<keyword evidence="5" id="KW-1185">Reference proteome</keyword>
<dbReference type="EMBL" id="BOOJ01000063">
    <property type="protein sequence ID" value="GIH96258.1"/>
    <property type="molecule type" value="Genomic_DNA"/>
</dbReference>
<dbReference type="SUPFAM" id="SSF55785">
    <property type="entry name" value="PYP-like sensor domain (PAS domain)"/>
    <property type="match status" value="1"/>
</dbReference>
<feature type="compositionally biased region" description="Low complexity" evidence="2">
    <location>
        <begin position="631"/>
        <end position="646"/>
    </location>
</feature>
<protein>
    <recommendedName>
        <fullName evidence="3">PPM-type phosphatase domain-containing protein</fullName>
    </recommendedName>
</protein>
<name>A0A8J3WNP8_9ACTN</name>
<dbReference type="PROSITE" id="PS51746">
    <property type="entry name" value="PPM_2"/>
    <property type="match status" value="1"/>
</dbReference>
<organism evidence="4 5">
    <name type="scientific">Planobispora siamensis</name>
    <dbReference type="NCBI Taxonomy" id="936338"/>
    <lineage>
        <taxon>Bacteria</taxon>
        <taxon>Bacillati</taxon>
        <taxon>Actinomycetota</taxon>
        <taxon>Actinomycetes</taxon>
        <taxon>Streptosporangiales</taxon>
        <taxon>Streptosporangiaceae</taxon>
        <taxon>Planobispora</taxon>
    </lineage>
</organism>
<dbReference type="PANTHER" id="PTHR43156:SF2">
    <property type="entry name" value="STAGE II SPORULATION PROTEIN E"/>
    <property type="match status" value="1"/>
</dbReference>
<dbReference type="Proteomes" id="UP000619788">
    <property type="component" value="Unassembled WGS sequence"/>
</dbReference>
<dbReference type="Gene3D" id="3.30.450.20">
    <property type="entry name" value="PAS domain"/>
    <property type="match status" value="1"/>
</dbReference>
<dbReference type="AlphaFoldDB" id="A0A8J3WNP8"/>
<dbReference type="InterPro" id="IPR052016">
    <property type="entry name" value="Bact_Sigma-Reg"/>
</dbReference>
<dbReference type="InterPro" id="IPR001932">
    <property type="entry name" value="PPM-type_phosphatase-like_dom"/>
</dbReference>
<comment type="caution">
    <text evidence="4">The sequence shown here is derived from an EMBL/GenBank/DDBJ whole genome shotgun (WGS) entry which is preliminary data.</text>
</comment>
<dbReference type="SMART" id="SM01012">
    <property type="entry name" value="ANTAR"/>
    <property type="match status" value="1"/>
</dbReference>
<dbReference type="SUPFAM" id="SSF81606">
    <property type="entry name" value="PP2C-like"/>
    <property type="match status" value="1"/>
</dbReference>
<dbReference type="InterPro" id="IPR005561">
    <property type="entry name" value="ANTAR"/>
</dbReference>
<evidence type="ECO:0000313" key="4">
    <source>
        <dbReference type="EMBL" id="GIH96258.1"/>
    </source>
</evidence>
<dbReference type="RefSeq" id="WP_204068308.1">
    <property type="nucleotide sequence ID" value="NZ_BOOJ01000063.1"/>
</dbReference>
<dbReference type="Gene3D" id="3.60.40.10">
    <property type="entry name" value="PPM-type phosphatase domain"/>
    <property type="match status" value="1"/>
</dbReference>
<dbReference type="Gene3D" id="1.10.10.10">
    <property type="entry name" value="Winged helix-like DNA-binding domain superfamily/Winged helix DNA-binding domain"/>
    <property type="match status" value="1"/>
</dbReference>
<dbReference type="PANTHER" id="PTHR43156">
    <property type="entry name" value="STAGE II SPORULATION PROTEIN E-RELATED"/>
    <property type="match status" value="1"/>
</dbReference>
<dbReference type="GO" id="GO:0003723">
    <property type="term" value="F:RNA binding"/>
    <property type="evidence" value="ECO:0007669"/>
    <property type="project" value="InterPro"/>
</dbReference>
<proteinExistence type="predicted"/>
<evidence type="ECO:0000256" key="1">
    <source>
        <dbReference type="ARBA" id="ARBA00022801"/>
    </source>
</evidence>
<dbReference type="GO" id="GO:0016791">
    <property type="term" value="F:phosphatase activity"/>
    <property type="evidence" value="ECO:0007669"/>
    <property type="project" value="TreeGrafter"/>
</dbReference>
<accession>A0A8J3WNP8</accession>
<feature type="domain" description="PPM-type phosphatase" evidence="3">
    <location>
        <begin position="405"/>
        <end position="624"/>
    </location>
</feature>
<dbReference type="InterPro" id="IPR035965">
    <property type="entry name" value="PAS-like_dom_sf"/>
</dbReference>
<evidence type="ECO:0000259" key="3">
    <source>
        <dbReference type="PROSITE" id="PS51746"/>
    </source>
</evidence>
<feature type="region of interest" description="Disordered" evidence="2">
    <location>
        <begin position="631"/>
        <end position="653"/>
    </location>
</feature>